<dbReference type="GO" id="GO:0006749">
    <property type="term" value="P:glutathione metabolic process"/>
    <property type="evidence" value="ECO:0007669"/>
    <property type="project" value="TreeGrafter"/>
</dbReference>
<dbReference type="InterPro" id="IPR044087">
    <property type="entry name" value="NahD-like"/>
</dbReference>
<dbReference type="CDD" id="cd03022">
    <property type="entry name" value="DsbA_HCCA_Iso"/>
    <property type="match status" value="1"/>
</dbReference>
<evidence type="ECO:0000256" key="1">
    <source>
        <dbReference type="PIRNR" id="PIRNR006386"/>
    </source>
</evidence>
<dbReference type="GO" id="GO:0004602">
    <property type="term" value="F:glutathione peroxidase activity"/>
    <property type="evidence" value="ECO:0007669"/>
    <property type="project" value="TreeGrafter"/>
</dbReference>
<dbReference type="KEGG" id="caul:KCG34_11820"/>
<organism evidence="4 5">
    <name type="scientific">Phenylobacterium montanum</name>
    <dbReference type="NCBI Taxonomy" id="2823693"/>
    <lineage>
        <taxon>Bacteria</taxon>
        <taxon>Pseudomonadati</taxon>
        <taxon>Pseudomonadota</taxon>
        <taxon>Alphaproteobacteria</taxon>
        <taxon>Caulobacterales</taxon>
        <taxon>Caulobacteraceae</taxon>
        <taxon>Phenylobacterium</taxon>
    </lineage>
</organism>
<gene>
    <name evidence="4" type="ORF">KCG34_11820</name>
</gene>
<name>A0A975G3K2_9CAUL</name>
<comment type="catalytic activity">
    <reaction evidence="1">
        <text>2-hydroxychromene-2-carboxylate = (3E)-4-(2-hydroxyphenyl)-2-oxobut-3-enoate</text>
        <dbReference type="Rhea" id="RHEA:27401"/>
        <dbReference type="ChEBI" id="CHEBI:59350"/>
        <dbReference type="ChEBI" id="CHEBI:59353"/>
        <dbReference type="EC" id="5.99.1.4"/>
    </reaction>
</comment>
<dbReference type="InterPro" id="IPR051924">
    <property type="entry name" value="GST_Kappa/NadH"/>
</dbReference>
<evidence type="ECO:0000313" key="4">
    <source>
        <dbReference type="EMBL" id="QUD90493.1"/>
    </source>
</evidence>
<dbReference type="Proteomes" id="UP000676409">
    <property type="component" value="Chromosome"/>
</dbReference>
<dbReference type="Pfam" id="PF01323">
    <property type="entry name" value="DSBA"/>
    <property type="match status" value="1"/>
</dbReference>
<dbReference type="PANTHER" id="PTHR42943:SF2">
    <property type="entry name" value="GLUTATHIONE S-TRANSFERASE KAPPA 1"/>
    <property type="match status" value="1"/>
</dbReference>
<dbReference type="Gene3D" id="3.40.30.10">
    <property type="entry name" value="Glutaredoxin"/>
    <property type="match status" value="1"/>
</dbReference>
<dbReference type="EMBL" id="CP073078">
    <property type="protein sequence ID" value="QUD90493.1"/>
    <property type="molecule type" value="Genomic_DNA"/>
</dbReference>
<dbReference type="GO" id="GO:1901170">
    <property type="term" value="P:naphthalene catabolic process"/>
    <property type="evidence" value="ECO:0007669"/>
    <property type="project" value="InterPro"/>
</dbReference>
<dbReference type="SUPFAM" id="SSF52833">
    <property type="entry name" value="Thioredoxin-like"/>
    <property type="match status" value="1"/>
</dbReference>
<evidence type="ECO:0000259" key="3">
    <source>
        <dbReference type="Pfam" id="PF01323"/>
    </source>
</evidence>
<dbReference type="InterPro" id="IPR014440">
    <property type="entry name" value="HCCAis_GSTk"/>
</dbReference>
<dbReference type="PANTHER" id="PTHR42943">
    <property type="entry name" value="GLUTATHIONE S-TRANSFERASE KAPPA"/>
    <property type="match status" value="1"/>
</dbReference>
<reference evidence="4" key="1">
    <citation type="submission" date="2021-04" db="EMBL/GenBank/DDBJ databases">
        <title>The complete genome sequence of Caulobacter sp. S6.</title>
        <authorList>
            <person name="Tang Y."/>
            <person name="Ouyang W."/>
            <person name="Liu Q."/>
            <person name="Huang B."/>
            <person name="Guo Z."/>
            <person name="Lei P."/>
        </authorList>
    </citation>
    <scope>NUCLEOTIDE SEQUENCE</scope>
    <source>
        <strain evidence="4">S6</strain>
    </source>
</reference>
<evidence type="ECO:0000256" key="2">
    <source>
        <dbReference type="PIRSR" id="PIRSR006386-1"/>
    </source>
</evidence>
<dbReference type="RefSeq" id="WP_211940544.1">
    <property type="nucleotide sequence ID" value="NZ_CP073078.1"/>
</dbReference>
<feature type="domain" description="DSBA-like thioredoxin" evidence="3">
    <location>
        <begin position="4"/>
        <end position="190"/>
    </location>
</feature>
<dbReference type="AlphaFoldDB" id="A0A975G3K2"/>
<dbReference type="PIRSF" id="PIRSF006386">
    <property type="entry name" value="HCCAis_GSTk"/>
    <property type="match status" value="1"/>
</dbReference>
<accession>A0A975G3K2</accession>
<dbReference type="GO" id="GO:0004364">
    <property type="term" value="F:glutathione transferase activity"/>
    <property type="evidence" value="ECO:0007669"/>
    <property type="project" value="TreeGrafter"/>
</dbReference>
<dbReference type="EC" id="5.99.1.4" evidence="1"/>
<dbReference type="InterPro" id="IPR036249">
    <property type="entry name" value="Thioredoxin-like_sf"/>
</dbReference>
<keyword evidence="1 4" id="KW-0413">Isomerase</keyword>
<protein>
    <recommendedName>
        <fullName evidence="1">2-hydroxychromene-2-carboxylate isomerase</fullName>
        <ecNumber evidence="1">5.99.1.4</ecNumber>
    </recommendedName>
</protein>
<sequence length="194" mass="21022">MQSVDFYFDFRSPYSYLASTELGGLKANIRYQPMDVLAVMKLTGNSPTTFQSPAKGRYARADLARWSARYGVPLRPNPAMSEISGRRLLRAALAAADVAPAAQVAEALFLAMWADPRPLGSAAEIAGVLAEAGIDPSAVEPLIDEPALDEALDRAVREAADKGVFGAPTFIADEQMFFGNDRLDFLRQHLESAQ</sequence>
<dbReference type="InterPro" id="IPR001853">
    <property type="entry name" value="DSBA-like_thioredoxin_dom"/>
</dbReference>
<feature type="active site" description="Nucleophile" evidence="2">
    <location>
        <position position="12"/>
    </location>
</feature>
<proteinExistence type="inferred from homology"/>
<dbReference type="GO" id="GO:0018845">
    <property type="term" value="F:2-hydroxychromene-2-carboxylate isomerase activity"/>
    <property type="evidence" value="ECO:0007669"/>
    <property type="project" value="UniProtKB-UniRule"/>
</dbReference>
<comment type="similarity">
    <text evidence="1">Belongs to the GST superfamily. NadH family.</text>
</comment>
<keyword evidence="5" id="KW-1185">Reference proteome</keyword>
<evidence type="ECO:0000313" key="5">
    <source>
        <dbReference type="Proteomes" id="UP000676409"/>
    </source>
</evidence>